<dbReference type="PATRIC" id="fig|797303.5.peg.3027"/>
<gene>
    <name evidence="1" type="ORF">C488_15152</name>
</gene>
<dbReference type="AlphaFoldDB" id="L9YEZ1"/>
<keyword evidence="2" id="KW-1185">Reference proteome</keyword>
<accession>L9YEZ1</accession>
<comment type="caution">
    <text evidence="1">The sequence shown here is derived from an EMBL/GenBank/DDBJ whole genome shotgun (WGS) entry which is preliminary data.</text>
</comment>
<proteinExistence type="predicted"/>
<protein>
    <submittedName>
        <fullName evidence="1">Uncharacterized protein</fullName>
    </submittedName>
</protein>
<sequence length="187" mass="20203">MSTGQVQLEFPTFMARAWRLVDCAAAWDEGSVTIDEETGSRTVTAPIEEWESPVDLDLFSLAKSEPYRSTIQRAGDERQNTISMLPMEGVRKIGIERGGSTLVEPSFACVDGQAVVVLSWVDKLSPTSQSIVFAGPSNSQPRIAAGEITVGLGVSELLERGESIPMRWVVQGEELVGFVADEIDVGA</sequence>
<evidence type="ECO:0000313" key="2">
    <source>
        <dbReference type="Proteomes" id="UP000011593"/>
    </source>
</evidence>
<reference evidence="1 2" key="1">
    <citation type="journal article" date="2014" name="PLoS Genet.">
        <title>Phylogenetically driven sequencing of extremely halophilic archaea reveals strategies for static and dynamic osmo-response.</title>
        <authorList>
            <person name="Becker E.A."/>
            <person name="Seitzer P.M."/>
            <person name="Tritt A."/>
            <person name="Larsen D."/>
            <person name="Krusor M."/>
            <person name="Yao A.I."/>
            <person name="Wu D."/>
            <person name="Madern D."/>
            <person name="Eisen J.A."/>
            <person name="Darling A.E."/>
            <person name="Facciotti M.T."/>
        </authorList>
    </citation>
    <scope>NUCLEOTIDE SEQUENCE [LARGE SCALE GENOMIC DNA]</scope>
    <source>
        <strain evidence="1 2">DSM 15624</strain>
    </source>
</reference>
<dbReference type="EMBL" id="AOIE01000092">
    <property type="protein sequence ID" value="ELY72261.1"/>
    <property type="molecule type" value="Genomic_DNA"/>
</dbReference>
<organism evidence="1 2">
    <name type="scientific">Natrinema pellirubrum (strain DSM 15624 / CIP 106293 / JCM 10476 / NCIMB 786 / 157)</name>
    <dbReference type="NCBI Taxonomy" id="797303"/>
    <lineage>
        <taxon>Archaea</taxon>
        <taxon>Methanobacteriati</taxon>
        <taxon>Methanobacteriota</taxon>
        <taxon>Stenosarchaea group</taxon>
        <taxon>Halobacteria</taxon>
        <taxon>Halobacteriales</taxon>
        <taxon>Natrialbaceae</taxon>
        <taxon>Natrinema</taxon>
    </lineage>
</organism>
<evidence type="ECO:0000313" key="1">
    <source>
        <dbReference type="EMBL" id="ELY72261.1"/>
    </source>
</evidence>
<dbReference type="Proteomes" id="UP000011593">
    <property type="component" value="Unassembled WGS sequence"/>
</dbReference>
<name>L9YEZ1_NATP1</name>